<accession>A0A9Q0JL83</accession>
<feature type="non-terminal residue" evidence="1">
    <location>
        <position position="62"/>
    </location>
</feature>
<organism evidence="1 2">
    <name type="scientific">Turnera subulata</name>
    <dbReference type="NCBI Taxonomy" id="218843"/>
    <lineage>
        <taxon>Eukaryota</taxon>
        <taxon>Viridiplantae</taxon>
        <taxon>Streptophyta</taxon>
        <taxon>Embryophyta</taxon>
        <taxon>Tracheophyta</taxon>
        <taxon>Spermatophyta</taxon>
        <taxon>Magnoliopsida</taxon>
        <taxon>eudicotyledons</taxon>
        <taxon>Gunneridae</taxon>
        <taxon>Pentapetalae</taxon>
        <taxon>rosids</taxon>
        <taxon>fabids</taxon>
        <taxon>Malpighiales</taxon>
        <taxon>Passifloraceae</taxon>
        <taxon>Turnera</taxon>
    </lineage>
</organism>
<evidence type="ECO:0000313" key="1">
    <source>
        <dbReference type="EMBL" id="KAJ4844845.1"/>
    </source>
</evidence>
<evidence type="ECO:0000313" key="2">
    <source>
        <dbReference type="Proteomes" id="UP001141552"/>
    </source>
</evidence>
<name>A0A9Q0JL83_9ROSI</name>
<dbReference type="EMBL" id="JAKUCV010001848">
    <property type="protein sequence ID" value="KAJ4844845.1"/>
    <property type="molecule type" value="Genomic_DNA"/>
</dbReference>
<keyword evidence="2" id="KW-1185">Reference proteome</keyword>
<gene>
    <name evidence="1" type="ORF">Tsubulata_041486</name>
</gene>
<reference evidence="1" key="1">
    <citation type="submission" date="2022-02" db="EMBL/GenBank/DDBJ databases">
        <authorList>
            <person name="Henning P.M."/>
            <person name="McCubbin A.G."/>
            <person name="Shore J.S."/>
        </authorList>
    </citation>
    <scope>NUCLEOTIDE SEQUENCE</scope>
    <source>
        <strain evidence="1">F60SS</strain>
        <tissue evidence="1">Leaves</tissue>
    </source>
</reference>
<sequence>MLEIKLATKLWRWMSKRQRSRARTMEEEEILPAEANERCHCRRKIAVPWTRLFKKAKSTNAH</sequence>
<reference evidence="1" key="2">
    <citation type="journal article" date="2023" name="Plants (Basel)">
        <title>Annotation of the Turnera subulata (Passifloraceae) Draft Genome Reveals the S-Locus Evolved after the Divergence of Turneroideae from Passifloroideae in a Stepwise Manner.</title>
        <authorList>
            <person name="Henning P.M."/>
            <person name="Roalson E.H."/>
            <person name="Mir W."/>
            <person name="McCubbin A.G."/>
            <person name="Shore J.S."/>
        </authorList>
    </citation>
    <scope>NUCLEOTIDE SEQUENCE</scope>
    <source>
        <strain evidence="1">F60SS</strain>
    </source>
</reference>
<comment type="caution">
    <text evidence="1">The sequence shown here is derived from an EMBL/GenBank/DDBJ whole genome shotgun (WGS) entry which is preliminary data.</text>
</comment>
<dbReference type="AlphaFoldDB" id="A0A9Q0JL83"/>
<proteinExistence type="predicted"/>
<dbReference type="Proteomes" id="UP001141552">
    <property type="component" value="Unassembled WGS sequence"/>
</dbReference>
<protein>
    <submittedName>
        <fullName evidence="1">Uncharacterized protein</fullName>
    </submittedName>
</protein>